<accession>A0A1E7QYT5</accession>
<name>A0A1E7QYT5_9GAMM</name>
<protein>
    <submittedName>
        <fullName evidence="1">Uncharacterized protein</fullName>
    </submittedName>
</protein>
<dbReference type="Proteomes" id="UP000185895">
    <property type="component" value="Unassembled WGS sequence"/>
</dbReference>
<dbReference type="AlphaFoldDB" id="A0A1E7QYT5"/>
<sequence>MSSSEKEIKFKTRQDFIQAAFNQVADIVAQHGSQILQCFCPAHKTQICLEQLSVVANEYSYDFSKIDIHVQNFDQSNTELAQIGLD</sequence>
<dbReference type="STRING" id="1262585.BJI46_05780"/>
<dbReference type="RefSeq" id="WP_070070854.1">
    <property type="nucleotide sequence ID" value="NZ_MKKK01000067.1"/>
</dbReference>
<evidence type="ECO:0000313" key="1">
    <source>
        <dbReference type="EMBL" id="OEY92258.1"/>
    </source>
</evidence>
<reference evidence="1 2" key="1">
    <citation type="submission" date="2016-09" db="EMBL/GenBank/DDBJ databases">
        <authorList>
            <person name="Capua I."/>
            <person name="De Benedictis P."/>
            <person name="Joannis T."/>
            <person name="Lombin L.H."/>
            <person name="Cattoli G."/>
        </authorList>
    </citation>
    <scope>NUCLEOTIDE SEQUENCE [LARGE SCALE GENOMIC DNA]</scope>
    <source>
        <strain evidence="1 2">ANC 4671</strain>
    </source>
</reference>
<dbReference type="OrthoDB" id="6694020at2"/>
<gene>
    <name evidence="1" type="ORF">BJI46_05780</name>
</gene>
<evidence type="ECO:0000313" key="2">
    <source>
        <dbReference type="Proteomes" id="UP000185895"/>
    </source>
</evidence>
<proteinExistence type="predicted"/>
<dbReference type="EMBL" id="MKKK01000067">
    <property type="protein sequence ID" value="OEY92258.1"/>
    <property type="molecule type" value="Genomic_DNA"/>
</dbReference>
<comment type="caution">
    <text evidence="1">The sequence shown here is derived from an EMBL/GenBank/DDBJ whole genome shotgun (WGS) entry which is preliminary data.</text>
</comment>
<organism evidence="1 2">
    <name type="scientific">Acinetobacter qingfengensis</name>
    <dbReference type="NCBI Taxonomy" id="1262585"/>
    <lineage>
        <taxon>Bacteria</taxon>
        <taxon>Pseudomonadati</taxon>
        <taxon>Pseudomonadota</taxon>
        <taxon>Gammaproteobacteria</taxon>
        <taxon>Moraxellales</taxon>
        <taxon>Moraxellaceae</taxon>
        <taxon>Acinetobacter</taxon>
    </lineage>
</organism>
<keyword evidence="2" id="KW-1185">Reference proteome</keyword>